<evidence type="ECO:0000259" key="5">
    <source>
        <dbReference type="PROSITE" id="PS50135"/>
    </source>
</evidence>
<keyword evidence="2 4" id="KW-0863">Zinc-finger</keyword>
<reference evidence="6 7" key="1">
    <citation type="journal article" date="2024" name="Commun. Biol.">
        <title>Comparative genomic analysis of thermophilic fungi reveals convergent evolutionary adaptations and gene losses.</title>
        <authorList>
            <person name="Steindorff A.S."/>
            <person name="Aguilar-Pontes M.V."/>
            <person name="Robinson A.J."/>
            <person name="Andreopoulos B."/>
            <person name="LaButti K."/>
            <person name="Kuo A."/>
            <person name="Mondo S."/>
            <person name="Riley R."/>
            <person name="Otillar R."/>
            <person name="Haridas S."/>
            <person name="Lipzen A."/>
            <person name="Grimwood J."/>
            <person name="Schmutz J."/>
            <person name="Clum A."/>
            <person name="Reid I.D."/>
            <person name="Moisan M.C."/>
            <person name="Butler G."/>
            <person name="Nguyen T.T.M."/>
            <person name="Dewar K."/>
            <person name="Conant G."/>
            <person name="Drula E."/>
            <person name="Henrissat B."/>
            <person name="Hansel C."/>
            <person name="Singer S."/>
            <person name="Hutchinson M.I."/>
            <person name="de Vries R.P."/>
            <person name="Natvig D.O."/>
            <person name="Powell A.J."/>
            <person name="Tsang A."/>
            <person name="Grigoriev I.V."/>
        </authorList>
    </citation>
    <scope>NUCLEOTIDE SEQUENCE [LARGE SCALE GENOMIC DNA]</scope>
    <source>
        <strain evidence="6 7">CBS 494.80</strain>
    </source>
</reference>
<dbReference type="SUPFAM" id="SSF57850">
    <property type="entry name" value="RING/U-box"/>
    <property type="match status" value="1"/>
</dbReference>
<dbReference type="InterPro" id="IPR052895">
    <property type="entry name" value="HetReg/Transcr_Mod"/>
</dbReference>
<dbReference type="EMBL" id="JAZHXI010000009">
    <property type="protein sequence ID" value="KAL2068075.1"/>
    <property type="molecule type" value="Genomic_DNA"/>
</dbReference>
<organism evidence="6 7">
    <name type="scientific">Oculimacula yallundae</name>
    <dbReference type="NCBI Taxonomy" id="86028"/>
    <lineage>
        <taxon>Eukaryota</taxon>
        <taxon>Fungi</taxon>
        <taxon>Dikarya</taxon>
        <taxon>Ascomycota</taxon>
        <taxon>Pezizomycotina</taxon>
        <taxon>Leotiomycetes</taxon>
        <taxon>Helotiales</taxon>
        <taxon>Ploettnerulaceae</taxon>
        <taxon>Oculimacula</taxon>
    </lineage>
</organism>
<dbReference type="InterPro" id="IPR043145">
    <property type="entry name" value="Znf_ZZ_sf"/>
</dbReference>
<evidence type="ECO:0000256" key="4">
    <source>
        <dbReference type="PROSITE-ProRule" id="PRU00228"/>
    </source>
</evidence>
<evidence type="ECO:0000256" key="3">
    <source>
        <dbReference type="ARBA" id="ARBA00022833"/>
    </source>
</evidence>
<dbReference type="PANTHER" id="PTHR24148">
    <property type="entry name" value="ANKYRIN REPEAT DOMAIN-CONTAINING PROTEIN 39 HOMOLOG-RELATED"/>
    <property type="match status" value="1"/>
</dbReference>
<dbReference type="Proteomes" id="UP001595075">
    <property type="component" value="Unassembled WGS sequence"/>
</dbReference>
<evidence type="ECO:0000256" key="1">
    <source>
        <dbReference type="ARBA" id="ARBA00022723"/>
    </source>
</evidence>
<keyword evidence="1" id="KW-0479">Metal-binding</keyword>
<feature type="domain" description="ZZ-type" evidence="5">
    <location>
        <begin position="109"/>
        <end position="165"/>
    </location>
</feature>
<dbReference type="InterPro" id="IPR000433">
    <property type="entry name" value="Znf_ZZ"/>
</dbReference>
<keyword evidence="3" id="KW-0862">Zinc</keyword>
<evidence type="ECO:0000313" key="7">
    <source>
        <dbReference type="Proteomes" id="UP001595075"/>
    </source>
</evidence>
<accession>A0ABR4CDQ5</accession>
<dbReference type="InterPro" id="IPR010730">
    <property type="entry name" value="HET"/>
</dbReference>
<sequence length="1077" mass="123343">MIDDTRDLGPSKVEFSGSISAEIVAISKHRTDRNAALHWARNLRFLASEDGLENKAHEKSMKECAVCYNARKIRFFGQQDFVDPTLFHVCDKPFENNHKITAKEFQIHPMRFKCDICTRGIWSGSRNHCNECLSGDFDICDACALSGKHCLSAEHVLEKIPIFKYGDCVHVNERSCGDCKNVPLFPNEGEVTNFQIVQLQNATDIEETFSNCDHFVAVSYCWPPPQYDGEGNFIQHKGEYSVKDLNGNVRPNRAPEDVITRAVRFAAQNGIRFIWIDQECIDQEDPEDKELGIQVMDKVYQRAFLSIGLLRTRIESQDSLRAIKHFLLNSENPQGFNTANVPPEELMESFTAFFGLIMNDPWHTRAWILQEAFSAGPRMVLLLQHAPEISTEGLPCISETLSVSEIVLHLDQFIVMIDYANWFLTKSPTSLPTTHDLTQKRFAILREFRKFPPGDMRSMESKWAHRAGSARPRRTCNAAVALSYLRTRDNTHVPDRLAILANLCNYEIRLNTIEVERNHHYLGYCVLSLALINGDFSLLYPEVYRDLRTAEDVLQLDSDDTPLNMAAVIDTGRTDFSWLRMTSKDFRLLDARSLNPYAYYLPNISESTKVTTSGLLIPGYLWKVDQKIYLAEFAEERMKLAKTAWFRTRHTNFTIHVLRSPSYTSESWKRIWTKSPVIHDLDVEQKAIIHAGLNRANEMTPEKYEAFLENYRLHILKQVPEGLEATFYSEMVTWLLRTLYMLRQQDELEVADAIWNSVRADIWDVSLNPIQNRAKGSFSLVADFPPLNDEGNIPINTHIAVDMFALDWDRDGGLQQCWIIDNLFRDGYLSVGKFVRISTHDKFEYHSDWYDDRQEASADAFDTADIQTTMASLNVREETSHGSGHVIPESTAQVSGDRTNTLIGTDTTTAEKSELTFQTSQYADTQLFKQLMSNFISLVSDLPASTTLSELVSTTRQGNIISTKTRENLLGAAMLYGRMVTDWDASNISKLQNMRAVFDIKWGNKEEEVQWVLTPYDPRTERLPHAEARSMSMSWLVEPTGDCPDWKDNIMEVFKTIRTVKGLWKFLDIPFTQYLVV</sequence>
<evidence type="ECO:0000256" key="2">
    <source>
        <dbReference type="ARBA" id="ARBA00022771"/>
    </source>
</evidence>
<evidence type="ECO:0000313" key="6">
    <source>
        <dbReference type="EMBL" id="KAL2068075.1"/>
    </source>
</evidence>
<dbReference type="Gene3D" id="3.30.60.90">
    <property type="match status" value="1"/>
</dbReference>
<dbReference type="Pfam" id="PF06985">
    <property type="entry name" value="HET"/>
    <property type="match status" value="1"/>
</dbReference>
<keyword evidence="7" id="KW-1185">Reference proteome</keyword>
<comment type="caution">
    <text evidence="6">The sequence shown here is derived from an EMBL/GenBank/DDBJ whole genome shotgun (WGS) entry which is preliminary data.</text>
</comment>
<dbReference type="PROSITE" id="PS50135">
    <property type="entry name" value="ZF_ZZ_2"/>
    <property type="match status" value="1"/>
</dbReference>
<proteinExistence type="predicted"/>
<gene>
    <name evidence="6" type="ORF">VTL71DRAFT_16173</name>
</gene>
<protein>
    <recommendedName>
        <fullName evidence="5">ZZ-type domain-containing protein</fullName>
    </recommendedName>
</protein>
<name>A0ABR4CDQ5_9HELO</name>
<dbReference type="PANTHER" id="PTHR24148:SF73">
    <property type="entry name" value="HET DOMAIN PROTEIN (AFU_ORTHOLOGUE AFUA_8G01020)"/>
    <property type="match status" value="1"/>
</dbReference>